<keyword evidence="5" id="KW-1185">Reference proteome</keyword>
<accession>A0A1M7PDE6</accession>
<dbReference type="PANTHER" id="PTHR30137:SF8">
    <property type="entry name" value="BLR5498 PROTEIN"/>
    <property type="match status" value="1"/>
</dbReference>
<evidence type="ECO:0000313" key="5">
    <source>
        <dbReference type="Proteomes" id="UP000184440"/>
    </source>
</evidence>
<dbReference type="InterPro" id="IPR011251">
    <property type="entry name" value="Luciferase-like_dom"/>
</dbReference>
<dbReference type="InterPro" id="IPR050766">
    <property type="entry name" value="Bact_Lucif_Oxidored"/>
</dbReference>
<name>A0A1M7PDE6_9ACTN</name>
<dbReference type="EMBL" id="FRCS01000003">
    <property type="protein sequence ID" value="SHN15031.1"/>
    <property type="molecule type" value="Genomic_DNA"/>
</dbReference>
<evidence type="ECO:0000256" key="2">
    <source>
        <dbReference type="ARBA" id="ARBA00023033"/>
    </source>
</evidence>
<feature type="domain" description="Luciferase-like" evidence="3">
    <location>
        <begin position="21"/>
        <end position="328"/>
    </location>
</feature>
<dbReference type="InterPro" id="IPR036661">
    <property type="entry name" value="Luciferase-like_sf"/>
</dbReference>
<dbReference type="Pfam" id="PF00296">
    <property type="entry name" value="Bac_luciferase"/>
    <property type="match status" value="1"/>
</dbReference>
<proteinExistence type="predicted"/>
<dbReference type="SUPFAM" id="SSF51679">
    <property type="entry name" value="Bacterial luciferase-like"/>
    <property type="match status" value="1"/>
</dbReference>
<dbReference type="AlphaFoldDB" id="A0A1M7PDE6"/>
<evidence type="ECO:0000256" key="1">
    <source>
        <dbReference type="ARBA" id="ARBA00023002"/>
    </source>
</evidence>
<dbReference type="STRING" id="134849.SAMN05443668_103243"/>
<keyword evidence="1" id="KW-0560">Oxidoreductase</keyword>
<evidence type="ECO:0000313" key="4">
    <source>
        <dbReference type="EMBL" id="SHN15031.1"/>
    </source>
</evidence>
<dbReference type="Gene3D" id="3.20.20.30">
    <property type="entry name" value="Luciferase-like domain"/>
    <property type="match status" value="1"/>
</dbReference>
<dbReference type="OrthoDB" id="7903015at2"/>
<dbReference type="GO" id="GO:0005829">
    <property type="term" value="C:cytosol"/>
    <property type="evidence" value="ECO:0007669"/>
    <property type="project" value="TreeGrafter"/>
</dbReference>
<protein>
    <submittedName>
        <fullName evidence="4">Flavin-dependent oxidoreductase, luciferase family (Includes alkanesulfonate monooxygenase SsuD and methylene tetrahydromethanopterin reductase)</fullName>
    </submittedName>
</protein>
<keyword evidence="2 4" id="KW-0503">Monooxygenase</keyword>
<reference evidence="4 5" key="1">
    <citation type="submission" date="2016-11" db="EMBL/GenBank/DDBJ databases">
        <authorList>
            <person name="Jaros S."/>
            <person name="Januszkiewicz K."/>
            <person name="Wedrychowicz H."/>
        </authorList>
    </citation>
    <scope>NUCLEOTIDE SEQUENCE [LARGE SCALE GENOMIC DNA]</scope>
    <source>
        <strain evidence="4 5">DSM 46144</strain>
    </source>
</reference>
<dbReference type="GO" id="GO:0004497">
    <property type="term" value="F:monooxygenase activity"/>
    <property type="evidence" value="ECO:0007669"/>
    <property type="project" value="UniProtKB-KW"/>
</dbReference>
<dbReference type="RefSeq" id="WP_073255916.1">
    <property type="nucleotide sequence ID" value="NZ_FRCS01000003.1"/>
</dbReference>
<sequence>MYVGCFLGPTGRGPADDLPLIDFCYDMAIAADRAGFALVNVGEQHFTNYEPYSSPFMMGAMLARHLERAWFGTTVVNLAYHNPISLAEHANLIDLLTHGKCFIGLSTGHLPFIASQWGVPASYGKEVALQRIDVALQAWAKEPGDPPLAWRTDLEEGVLGLRIMPVGYRRNHPVIGFATNTDATIAHAGARGWPVALGRYNLIESARKMAIYREALDAVGHSEDVRRECLALSSVTKAIVVAETDERAWELAERQLRGFMNFTYAVATRRRLKDTRSMKELWDATVEGPVDIANDSFTAPEWIQASAFVGSPETVARQMLEYADAGIEGINARFVYGDFDAAEAWRGFRLFAEKVLPLVNAEQLPAPAPERVRPEHLGEAAKTATLAHLFH</sequence>
<evidence type="ECO:0000259" key="3">
    <source>
        <dbReference type="Pfam" id="PF00296"/>
    </source>
</evidence>
<dbReference type="PANTHER" id="PTHR30137">
    <property type="entry name" value="LUCIFERASE-LIKE MONOOXYGENASE"/>
    <property type="match status" value="1"/>
</dbReference>
<dbReference type="Proteomes" id="UP000184440">
    <property type="component" value="Unassembled WGS sequence"/>
</dbReference>
<gene>
    <name evidence="4" type="ORF">SAMN05443668_103243</name>
</gene>
<dbReference type="GO" id="GO:0016705">
    <property type="term" value="F:oxidoreductase activity, acting on paired donors, with incorporation or reduction of molecular oxygen"/>
    <property type="evidence" value="ECO:0007669"/>
    <property type="project" value="InterPro"/>
</dbReference>
<organism evidence="4 5">
    <name type="scientific">Cryptosporangium aurantiacum</name>
    <dbReference type="NCBI Taxonomy" id="134849"/>
    <lineage>
        <taxon>Bacteria</taxon>
        <taxon>Bacillati</taxon>
        <taxon>Actinomycetota</taxon>
        <taxon>Actinomycetes</taxon>
        <taxon>Cryptosporangiales</taxon>
        <taxon>Cryptosporangiaceae</taxon>
        <taxon>Cryptosporangium</taxon>
    </lineage>
</organism>